<organism evidence="2 3">
    <name type="scientific">Lithohypha guttulata</name>
    <dbReference type="NCBI Taxonomy" id="1690604"/>
    <lineage>
        <taxon>Eukaryota</taxon>
        <taxon>Fungi</taxon>
        <taxon>Dikarya</taxon>
        <taxon>Ascomycota</taxon>
        <taxon>Pezizomycotina</taxon>
        <taxon>Eurotiomycetes</taxon>
        <taxon>Chaetothyriomycetidae</taxon>
        <taxon>Chaetothyriales</taxon>
        <taxon>Trichomeriaceae</taxon>
        <taxon>Lithohypha</taxon>
    </lineage>
</organism>
<dbReference type="Pfam" id="PF00107">
    <property type="entry name" value="ADH_zinc_N"/>
    <property type="match status" value="1"/>
</dbReference>
<keyword evidence="3" id="KW-1185">Reference proteome</keyword>
<protein>
    <recommendedName>
        <fullName evidence="1">Enoyl reductase (ER) domain-containing protein</fullName>
    </recommendedName>
</protein>
<dbReference type="Pfam" id="PF08240">
    <property type="entry name" value="ADH_N"/>
    <property type="match status" value="1"/>
</dbReference>
<dbReference type="InterPro" id="IPR013149">
    <property type="entry name" value="ADH-like_C"/>
</dbReference>
<dbReference type="Gene3D" id="3.40.50.720">
    <property type="entry name" value="NAD(P)-binding Rossmann-like Domain"/>
    <property type="match status" value="1"/>
</dbReference>
<dbReference type="SUPFAM" id="SSF50129">
    <property type="entry name" value="GroES-like"/>
    <property type="match status" value="1"/>
</dbReference>
<sequence length="347" mass="37171">MAPTRTAQWIVDGKNGFDNLKLEPSADIPILGDHDCLVQVEAVSLNYRDLIIPKGQYPLPVKLPVVPGSDACGTVLSTGSRVSRFSTGDRVCTLFNQGHLAGSLDPKSLGTGLGGNLNGTLRQFAVFEEDGLVLAPKNLSQTESSTLTCAALTAWNALYGLRSLKPGEWVLTQGTGGVSIAAIQFALAAGATVIATTSSDAKAQKLRGLGVQHIINYTKIPNWGEEAKKVTPGGMGVHHIVEVGGALTAAQSLRAISIDGVISVVEFLSGPVVANQPTLLDTLTSICVVRGLIVGSRFQFEEMIKAIEINDIRPLIDEKVFDFQEVRETYQYMWDQKHFGKVVVRIC</sequence>
<dbReference type="InterPro" id="IPR011032">
    <property type="entry name" value="GroES-like_sf"/>
</dbReference>
<dbReference type="Proteomes" id="UP001345013">
    <property type="component" value="Unassembled WGS sequence"/>
</dbReference>
<feature type="domain" description="Enoyl reductase (ER)" evidence="1">
    <location>
        <begin position="16"/>
        <end position="344"/>
    </location>
</feature>
<dbReference type="Gene3D" id="3.90.180.10">
    <property type="entry name" value="Medium-chain alcohol dehydrogenases, catalytic domain"/>
    <property type="match status" value="1"/>
</dbReference>
<proteinExistence type="predicted"/>
<evidence type="ECO:0000259" key="1">
    <source>
        <dbReference type="SMART" id="SM00829"/>
    </source>
</evidence>
<dbReference type="PANTHER" id="PTHR45033">
    <property type="match status" value="1"/>
</dbReference>
<dbReference type="PANTHER" id="PTHR45033:SF2">
    <property type="entry name" value="ZINC-TYPE ALCOHOL DEHYDROGENASE-LIKE PROTEIN C1773.06C"/>
    <property type="match status" value="1"/>
</dbReference>
<dbReference type="SMART" id="SM00829">
    <property type="entry name" value="PKS_ER"/>
    <property type="match status" value="1"/>
</dbReference>
<evidence type="ECO:0000313" key="2">
    <source>
        <dbReference type="EMBL" id="KAK5070310.1"/>
    </source>
</evidence>
<dbReference type="CDD" id="cd08276">
    <property type="entry name" value="MDR7"/>
    <property type="match status" value="1"/>
</dbReference>
<reference evidence="2 3" key="1">
    <citation type="submission" date="2023-08" db="EMBL/GenBank/DDBJ databases">
        <title>Black Yeasts Isolated from many extreme environments.</title>
        <authorList>
            <person name="Coleine C."/>
            <person name="Stajich J.E."/>
            <person name="Selbmann L."/>
        </authorList>
    </citation>
    <scope>NUCLEOTIDE SEQUENCE [LARGE SCALE GENOMIC DNA]</scope>
    <source>
        <strain evidence="2 3">CCFEE 5885</strain>
    </source>
</reference>
<gene>
    <name evidence="2" type="ORF">LTR24_010673</name>
</gene>
<dbReference type="EMBL" id="JAVRRG010000410">
    <property type="protein sequence ID" value="KAK5070310.1"/>
    <property type="molecule type" value="Genomic_DNA"/>
</dbReference>
<name>A0ABR0JUZ7_9EURO</name>
<dbReference type="InterPro" id="IPR013154">
    <property type="entry name" value="ADH-like_N"/>
</dbReference>
<accession>A0ABR0JUZ7</accession>
<dbReference type="InterPro" id="IPR020843">
    <property type="entry name" value="ER"/>
</dbReference>
<dbReference type="SUPFAM" id="SSF51735">
    <property type="entry name" value="NAD(P)-binding Rossmann-fold domains"/>
    <property type="match status" value="1"/>
</dbReference>
<evidence type="ECO:0000313" key="3">
    <source>
        <dbReference type="Proteomes" id="UP001345013"/>
    </source>
</evidence>
<comment type="caution">
    <text evidence="2">The sequence shown here is derived from an EMBL/GenBank/DDBJ whole genome shotgun (WGS) entry which is preliminary data.</text>
</comment>
<dbReference type="InterPro" id="IPR036291">
    <property type="entry name" value="NAD(P)-bd_dom_sf"/>
</dbReference>
<dbReference type="InterPro" id="IPR052711">
    <property type="entry name" value="Zinc_ADH-like"/>
</dbReference>